<reference evidence="3" key="1">
    <citation type="submission" date="2021-01" db="EMBL/GenBank/DDBJ databases">
        <authorList>
            <person name="Corre E."/>
            <person name="Pelletier E."/>
            <person name="Niang G."/>
            <person name="Scheremetjew M."/>
            <person name="Finn R."/>
            <person name="Kale V."/>
            <person name="Holt S."/>
            <person name="Cochrane G."/>
            <person name="Meng A."/>
            <person name="Brown T."/>
            <person name="Cohen L."/>
        </authorList>
    </citation>
    <scope>NUCLEOTIDE SEQUENCE</scope>
    <source>
        <strain evidence="3">CCMP2877</strain>
    </source>
</reference>
<dbReference type="CDD" id="cd00143">
    <property type="entry name" value="PP2Cc"/>
    <property type="match status" value="1"/>
</dbReference>
<proteinExistence type="predicted"/>
<sequence length="398" mass="42647">MFDLELSPSGSVGSMASPTLGSGVYADPWTRARGRAWLSGSRSITGPREENQDTFIDVERFNLSLNGLSLNGEDADEVGLWAIFDGHRGMACAEFLKDNLQSYLQAALAEVEAGSSADDGDAAMAERALGRALGQLEAAFMEQGKDSGQGGRPPNLTGSTAIVALLVGEQLIMGQVGDSAAILARGRVAQALTEPHTPGNPVEKARIEACGGWVTTETELFLGQVHRMDLRDARIRDKASEKCRVVTIYRVCGQLAVSRAFGDADFKNFCGTEPIPEGEYYDFPDGHCQRFDGSLVSAEADIRAHALAAGDHFFLLACDGFWDVVSAEECVYFVWERLRERGVEPETLRRMVTKDVANAVATDLADLALRSGSSDNITVVIVFIDDGDGGGAMPSLAI</sequence>
<name>A0A6U4EQ61_9STRA</name>
<dbReference type="InterPro" id="IPR036457">
    <property type="entry name" value="PPM-type-like_dom_sf"/>
</dbReference>
<dbReference type="PROSITE" id="PS51746">
    <property type="entry name" value="PPM_2"/>
    <property type="match status" value="1"/>
</dbReference>
<dbReference type="Pfam" id="PF00481">
    <property type="entry name" value="PP2C"/>
    <property type="match status" value="1"/>
</dbReference>
<dbReference type="AlphaFoldDB" id="A0A6U4EQ61"/>
<dbReference type="PANTHER" id="PTHR13832:SF827">
    <property type="entry name" value="PROTEIN PHOSPHATASE 1L"/>
    <property type="match status" value="1"/>
</dbReference>
<dbReference type="SUPFAM" id="SSF81606">
    <property type="entry name" value="PP2C-like"/>
    <property type="match status" value="1"/>
</dbReference>
<evidence type="ECO:0000313" key="2">
    <source>
        <dbReference type="EMBL" id="CAD9249645.1"/>
    </source>
</evidence>
<dbReference type="EMBL" id="HBGJ01012684">
    <property type="protein sequence ID" value="CAD9249648.1"/>
    <property type="molecule type" value="Transcribed_RNA"/>
</dbReference>
<evidence type="ECO:0000313" key="3">
    <source>
        <dbReference type="EMBL" id="CAD9249648.1"/>
    </source>
</evidence>
<protein>
    <recommendedName>
        <fullName evidence="1">PPM-type phosphatase domain-containing protein</fullName>
    </recommendedName>
</protein>
<evidence type="ECO:0000259" key="1">
    <source>
        <dbReference type="PROSITE" id="PS51746"/>
    </source>
</evidence>
<accession>A0A6U4EQ61</accession>
<feature type="domain" description="PPM-type phosphatase" evidence="1">
    <location>
        <begin position="38"/>
        <end position="384"/>
    </location>
</feature>
<dbReference type="EMBL" id="HBGJ01012681">
    <property type="protein sequence ID" value="CAD9249645.1"/>
    <property type="molecule type" value="Transcribed_RNA"/>
</dbReference>
<dbReference type="InterPro" id="IPR015655">
    <property type="entry name" value="PP2C"/>
</dbReference>
<dbReference type="Gene3D" id="3.60.40.10">
    <property type="entry name" value="PPM-type phosphatase domain"/>
    <property type="match status" value="1"/>
</dbReference>
<dbReference type="PANTHER" id="PTHR13832">
    <property type="entry name" value="PROTEIN PHOSPHATASE 2C"/>
    <property type="match status" value="1"/>
</dbReference>
<dbReference type="InterPro" id="IPR001932">
    <property type="entry name" value="PPM-type_phosphatase-like_dom"/>
</dbReference>
<dbReference type="GO" id="GO:0004722">
    <property type="term" value="F:protein serine/threonine phosphatase activity"/>
    <property type="evidence" value="ECO:0007669"/>
    <property type="project" value="InterPro"/>
</dbReference>
<gene>
    <name evidence="2" type="ORF">PPAR1163_LOCUS8005</name>
    <name evidence="3" type="ORF">PPAR1163_LOCUS8008</name>
</gene>
<organism evidence="3">
    <name type="scientific">Phaeomonas parva</name>
    <dbReference type="NCBI Taxonomy" id="124430"/>
    <lineage>
        <taxon>Eukaryota</taxon>
        <taxon>Sar</taxon>
        <taxon>Stramenopiles</taxon>
        <taxon>Ochrophyta</taxon>
        <taxon>Pinguiophyceae</taxon>
        <taxon>Pinguiochrysidales</taxon>
        <taxon>Pinguiochrysidaceae</taxon>
        <taxon>Phaeomonas</taxon>
    </lineage>
</organism>
<dbReference type="SMART" id="SM00332">
    <property type="entry name" value="PP2Cc"/>
    <property type="match status" value="1"/>
</dbReference>